<sequence>MPDEKSPEPARQRIVRVPGSRRARLTPAPDTDPSPDVVTNPAREKRTVDDRGPNDARLRDDVPPHY</sequence>
<dbReference type="Proteomes" id="UP000629365">
    <property type="component" value="Unassembled WGS sequence"/>
</dbReference>
<reference evidence="3" key="1">
    <citation type="journal article" date="2019" name="Int. J. Syst. Evol. Microbiol.">
        <title>The Global Catalogue of Microorganisms (GCM) 10K type strain sequencing project: providing services to taxonomists for standard genome sequencing and annotation.</title>
        <authorList>
            <consortium name="The Broad Institute Genomics Platform"/>
            <consortium name="The Broad Institute Genome Sequencing Center for Infectious Disease"/>
            <person name="Wu L."/>
            <person name="Ma J."/>
        </authorList>
    </citation>
    <scope>NUCLEOTIDE SEQUENCE [LARGE SCALE GENOMIC DNA]</scope>
    <source>
        <strain evidence="3">CCM 7640</strain>
    </source>
</reference>
<comment type="caution">
    <text evidence="2">The sequence shown here is derived from an EMBL/GenBank/DDBJ whole genome shotgun (WGS) entry which is preliminary data.</text>
</comment>
<gene>
    <name evidence="2" type="ORF">GCM10007269_27080</name>
</gene>
<protein>
    <submittedName>
        <fullName evidence="2">Uncharacterized protein</fullName>
    </submittedName>
</protein>
<name>A0ABQ1RXZ7_9MICO</name>
<dbReference type="RefSeq" id="WP_188437103.1">
    <property type="nucleotide sequence ID" value="NZ_BMCM01000004.1"/>
</dbReference>
<organism evidence="2 3">
    <name type="scientific">Microbacterium murale</name>
    <dbReference type="NCBI Taxonomy" id="1081040"/>
    <lineage>
        <taxon>Bacteria</taxon>
        <taxon>Bacillati</taxon>
        <taxon>Actinomycetota</taxon>
        <taxon>Actinomycetes</taxon>
        <taxon>Micrococcales</taxon>
        <taxon>Microbacteriaceae</taxon>
        <taxon>Microbacterium</taxon>
    </lineage>
</organism>
<feature type="region of interest" description="Disordered" evidence="1">
    <location>
        <begin position="1"/>
        <end position="66"/>
    </location>
</feature>
<proteinExistence type="predicted"/>
<evidence type="ECO:0000313" key="3">
    <source>
        <dbReference type="Proteomes" id="UP000629365"/>
    </source>
</evidence>
<feature type="compositionally biased region" description="Basic and acidic residues" evidence="1">
    <location>
        <begin position="42"/>
        <end position="66"/>
    </location>
</feature>
<feature type="compositionally biased region" description="Basic and acidic residues" evidence="1">
    <location>
        <begin position="1"/>
        <end position="11"/>
    </location>
</feature>
<dbReference type="EMBL" id="BMCM01000004">
    <property type="protein sequence ID" value="GGD82806.1"/>
    <property type="molecule type" value="Genomic_DNA"/>
</dbReference>
<accession>A0ABQ1RXZ7</accession>
<evidence type="ECO:0000256" key="1">
    <source>
        <dbReference type="SAM" id="MobiDB-lite"/>
    </source>
</evidence>
<evidence type="ECO:0000313" key="2">
    <source>
        <dbReference type="EMBL" id="GGD82806.1"/>
    </source>
</evidence>
<keyword evidence="3" id="KW-1185">Reference proteome</keyword>